<comment type="caution">
    <text evidence="1">The sequence shown here is derived from an EMBL/GenBank/DDBJ whole genome shotgun (WGS) entry which is preliminary data.</text>
</comment>
<dbReference type="InterPro" id="IPR002763">
    <property type="entry name" value="DUF72"/>
</dbReference>
<dbReference type="PANTHER" id="PTHR30348">
    <property type="entry name" value="UNCHARACTERIZED PROTEIN YECE"/>
    <property type="match status" value="1"/>
</dbReference>
<organism evidence="1">
    <name type="scientific">Thermofilum pendens</name>
    <dbReference type="NCBI Taxonomy" id="2269"/>
    <lineage>
        <taxon>Archaea</taxon>
        <taxon>Thermoproteota</taxon>
        <taxon>Thermoprotei</taxon>
        <taxon>Thermofilales</taxon>
        <taxon>Thermofilaceae</taxon>
        <taxon>Thermofilum</taxon>
    </lineage>
</organism>
<protein>
    <submittedName>
        <fullName evidence="1">DUF72 domain-containing protein</fullName>
    </submittedName>
</protein>
<accession>A0A7C4D307</accession>
<reference evidence="1" key="1">
    <citation type="journal article" date="2020" name="mSystems">
        <title>Genome- and Community-Level Interaction Insights into Carbon Utilization and Element Cycling Functions of Hydrothermarchaeota in Hydrothermal Sediment.</title>
        <authorList>
            <person name="Zhou Z."/>
            <person name="Liu Y."/>
            <person name="Xu W."/>
            <person name="Pan J."/>
            <person name="Luo Z.H."/>
            <person name="Li M."/>
        </authorList>
    </citation>
    <scope>NUCLEOTIDE SEQUENCE</scope>
    <source>
        <strain evidence="1">SpSt-649</strain>
    </source>
</reference>
<dbReference type="InterPro" id="IPR036520">
    <property type="entry name" value="UPF0759_sf"/>
</dbReference>
<dbReference type="AlphaFoldDB" id="A0A7C4D307"/>
<proteinExistence type="predicted"/>
<dbReference type="EMBL" id="DTBQ01000053">
    <property type="protein sequence ID" value="HGM46476.1"/>
    <property type="molecule type" value="Genomic_DNA"/>
</dbReference>
<name>A0A7C4D307_THEPE</name>
<dbReference type="Gene3D" id="3.20.20.410">
    <property type="entry name" value="Protein of unknown function UPF0759"/>
    <property type="match status" value="1"/>
</dbReference>
<evidence type="ECO:0000313" key="1">
    <source>
        <dbReference type="EMBL" id="HGM46476.1"/>
    </source>
</evidence>
<dbReference type="SUPFAM" id="SSF117396">
    <property type="entry name" value="TM1631-like"/>
    <property type="match status" value="1"/>
</dbReference>
<dbReference type="PANTHER" id="PTHR30348:SF4">
    <property type="entry name" value="DUF72 DOMAIN-CONTAINING PROTEIN"/>
    <property type="match status" value="1"/>
</dbReference>
<sequence length="392" mass="45131">MSLEEFLGLGRREARIRIGTSGWDYEDWVGSLYESEKGMLSSYMKLFDTVEVNSSFYTLLSEKFYEGLARSAPPGFLFSVKMYRGITHRKLLNPKLAEAEIDVFFKSVRPLAAQGKLGAVLVQLPPRGREEIPWFEEFLATMPEGVRVAVEFRDPSWLSGEVFALLRRYEVGYVVVDEPLLPPAVELTAGFSYVRWHGRGERPWYYYHYSLEELEPWAERLKQLAEQVSVVLGYFNNHFRGFAPHNALQMLSLLGLAGRRQLEALARMDRYFAAAPPISWSAVKELESGRVEEVLRALAGERRFQRGLEISSSEVQYSLTENGVSARVKSYQVEVDRAGRRLYHDCEDWKKLLESKRFCKHLVKLFLSLPREVSKEILADIVSNLEEWDFAS</sequence>
<dbReference type="Pfam" id="PF01904">
    <property type="entry name" value="DUF72"/>
    <property type="match status" value="1"/>
</dbReference>
<gene>
    <name evidence="1" type="ORF">ENU21_01815</name>
</gene>